<evidence type="ECO:0000313" key="4">
    <source>
        <dbReference type="Proteomes" id="UP000059680"/>
    </source>
</evidence>
<gene>
    <name evidence="3" type="ordered locus">Os02g0825600</name>
    <name evidence="3" type="ORF">OSNPB_020825600</name>
</gene>
<name>A0A0P0VRQ1_ORYSJ</name>
<dbReference type="GO" id="GO:0005789">
    <property type="term" value="C:endoplasmic reticulum membrane"/>
    <property type="evidence" value="ECO:0007669"/>
    <property type="project" value="UniProtKB-SubCell"/>
</dbReference>
<evidence type="ECO:0000256" key="1">
    <source>
        <dbReference type="ARBA" id="ARBA00004477"/>
    </source>
</evidence>
<protein>
    <submittedName>
        <fullName evidence="3">Os02g0825600 protein</fullName>
    </submittedName>
</protein>
<dbReference type="PANTHER" id="PTHR12174:SF23">
    <property type="entry name" value="MINOR HISTOCOMPATIBILITY ANTIGEN H13"/>
    <property type="match status" value="1"/>
</dbReference>
<dbReference type="EMBL" id="AP014958">
    <property type="protein sequence ID" value="BAS81682.1"/>
    <property type="molecule type" value="Genomic_DNA"/>
</dbReference>
<feature type="non-terminal residue" evidence="3">
    <location>
        <position position="90"/>
    </location>
</feature>
<keyword evidence="4" id="KW-1185">Reference proteome</keyword>
<dbReference type="GO" id="GO:0042500">
    <property type="term" value="F:aspartic endopeptidase activity, intramembrane cleaving"/>
    <property type="evidence" value="ECO:0007669"/>
    <property type="project" value="InterPro"/>
</dbReference>
<keyword evidence="2" id="KW-0256">Endoplasmic reticulum</keyword>
<organism evidence="3 4">
    <name type="scientific">Oryza sativa subsp. japonica</name>
    <name type="common">Rice</name>
    <dbReference type="NCBI Taxonomy" id="39947"/>
    <lineage>
        <taxon>Eukaryota</taxon>
        <taxon>Viridiplantae</taxon>
        <taxon>Streptophyta</taxon>
        <taxon>Embryophyta</taxon>
        <taxon>Tracheophyta</taxon>
        <taxon>Spermatophyta</taxon>
        <taxon>Magnoliopsida</taxon>
        <taxon>Liliopsida</taxon>
        <taxon>Poales</taxon>
        <taxon>Poaceae</taxon>
        <taxon>BOP clade</taxon>
        <taxon>Oryzoideae</taxon>
        <taxon>Oryzeae</taxon>
        <taxon>Oryzinae</taxon>
        <taxon>Oryza</taxon>
        <taxon>Oryza sativa</taxon>
    </lineage>
</organism>
<dbReference type="PANTHER" id="PTHR12174">
    <property type="entry name" value="SIGNAL PEPTIDE PEPTIDASE"/>
    <property type="match status" value="1"/>
</dbReference>
<sequence length="90" mass="10146">FLISALSVEFTKSQVVTSIPGFFFCIWYSAKKHWLANNVLGIAFCIQGIEMLSLGSFKTGAILLVWVVCTELKLIFSGRNLITFFSTFFH</sequence>
<dbReference type="InterPro" id="IPR007369">
    <property type="entry name" value="Peptidase_A22B_SPP"/>
</dbReference>
<proteinExistence type="predicted"/>
<evidence type="ECO:0000313" key="3">
    <source>
        <dbReference type="EMBL" id="BAS81682.1"/>
    </source>
</evidence>
<reference evidence="3 4" key="3">
    <citation type="journal article" date="2013" name="Rice">
        <title>Improvement of the Oryza sativa Nipponbare reference genome using next generation sequence and optical map data.</title>
        <authorList>
            <person name="Kawahara Y."/>
            <person name="de la Bastide M."/>
            <person name="Hamilton J.P."/>
            <person name="Kanamori H."/>
            <person name="McCombie W.R."/>
            <person name="Ouyang S."/>
            <person name="Schwartz D.C."/>
            <person name="Tanaka T."/>
            <person name="Wu J."/>
            <person name="Zhou S."/>
            <person name="Childs K.L."/>
            <person name="Davidson R.M."/>
            <person name="Lin H."/>
            <person name="Quesada-Ocampo L."/>
            <person name="Vaillancourt B."/>
            <person name="Sakai H."/>
            <person name="Lee S.S."/>
            <person name="Kim J."/>
            <person name="Numa H."/>
            <person name="Itoh T."/>
            <person name="Buell C.R."/>
            <person name="Matsumoto T."/>
        </authorList>
    </citation>
    <scope>NUCLEOTIDE SEQUENCE [LARGE SCALE GENOMIC DNA]</scope>
    <source>
        <strain evidence="4">cv. Nipponbare</strain>
    </source>
</reference>
<reference evidence="3 4" key="2">
    <citation type="journal article" date="2013" name="Plant Cell Physiol.">
        <title>Rice Annotation Project Database (RAP-DB): an integrative and interactive database for rice genomics.</title>
        <authorList>
            <person name="Sakai H."/>
            <person name="Lee S.S."/>
            <person name="Tanaka T."/>
            <person name="Numa H."/>
            <person name="Kim J."/>
            <person name="Kawahara Y."/>
            <person name="Wakimoto H."/>
            <person name="Yang C.C."/>
            <person name="Iwamoto M."/>
            <person name="Abe T."/>
            <person name="Yamada Y."/>
            <person name="Muto A."/>
            <person name="Inokuchi H."/>
            <person name="Ikemura T."/>
            <person name="Matsumoto T."/>
            <person name="Sasaki T."/>
            <person name="Itoh T."/>
        </authorList>
    </citation>
    <scope>NUCLEOTIDE SEQUENCE [LARGE SCALE GENOMIC DNA]</scope>
    <source>
        <strain evidence="4">cv. Nipponbare</strain>
    </source>
</reference>
<dbReference type="Pfam" id="PF04258">
    <property type="entry name" value="Peptidase_A22B"/>
    <property type="match status" value="1"/>
</dbReference>
<dbReference type="AlphaFoldDB" id="A0A0P0VRQ1"/>
<comment type="subcellular location">
    <subcellularLocation>
        <location evidence="1">Endoplasmic reticulum membrane</location>
        <topology evidence="1">Multi-pass membrane protein</topology>
    </subcellularLocation>
</comment>
<dbReference type="Gramene" id="Os02t0825600-02">
    <property type="protein sequence ID" value="Os02t0825600-02"/>
    <property type="gene ID" value="Os02g0825600"/>
</dbReference>
<dbReference type="Proteomes" id="UP000059680">
    <property type="component" value="Chromosome 2"/>
</dbReference>
<evidence type="ECO:0000256" key="2">
    <source>
        <dbReference type="ARBA" id="ARBA00022824"/>
    </source>
</evidence>
<dbReference type="ExpressionAtlas" id="A0A0P0VRQ1">
    <property type="expression patterns" value="baseline and differential"/>
</dbReference>
<reference evidence="4" key="1">
    <citation type="journal article" date="2005" name="Nature">
        <title>The map-based sequence of the rice genome.</title>
        <authorList>
            <consortium name="International rice genome sequencing project (IRGSP)"/>
            <person name="Matsumoto T."/>
            <person name="Wu J."/>
            <person name="Kanamori H."/>
            <person name="Katayose Y."/>
            <person name="Fujisawa M."/>
            <person name="Namiki N."/>
            <person name="Mizuno H."/>
            <person name="Yamamoto K."/>
            <person name="Antonio B.A."/>
            <person name="Baba T."/>
            <person name="Sakata K."/>
            <person name="Nagamura Y."/>
            <person name="Aoki H."/>
            <person name="Arikawa K."/>
            <person name="Arita K."/>
            <person name="Bito T."/>
            <person name="Chiden Y."/>
            <person name="Fujitsuka N."/>
            <person name="Fukunaka R."/>
            <person name="Hamada M."/>
            <person name="Harada C."/>
            <person name="Hayashi A."/>
            <person name="Hijishita S."/>
            <person name="Honda M."/>
            <person name="Hosokawa S."/>
            <person name="Ichikawa Y."/>
            <person name="Idonuma A."/>
            <person name="Iijima M."/>
            <person name="Ikeda M."/>
            <person name="Ikeno M."/>
            <person name="Ito K."/>
            <person name="Ito S."/>
            <person name="Ito T."/>
            <person name="Ito Y."/>
            <person name="Ito Y."/>
            <person name="Iwabuchi A."/>
            <person name="Kamiya K."/>
            <person name="Karasawa W."/>
            <person name="Kurita K."/>
            <person name="Katagiri S."/>
            <person name="Kikuta A."/>
            <person name="Kobayashi H."/>
            <person name="Kobayashi N."/>
            <person name="Machita K."/>
            <person name="Maehara T."/>
            <person name="Masukawa M."/>
            <person name="Mizubayashi T."/>
            <person name="Mukai Y."/>
            <person name="Nagasaki H."/>
            <person name="Nagata Y."/>
            <person name="Naito S."/>
            <person name="Nakashima M."/>
            <person name="Nakama Y."/>
            <person name="Nakamichi Y."/>
            <person name="Nakamura M."/>
            <person name="Meguro A."/>
            <person name="Negishi M."/>
            <person name="Ohta I."/>
            <person name="Ohta T."/>
            <person name="Okamoto M."/>
            <person name="Ono N."/>
            <person name="Saji S."/>
            <person name="Sakaguchi M."/>
            <person name="Sakai K."/>
            <person name="Shibata M."/>
            <person name="Shimokawa T."/>
            <person name="Song J."/>
            <person name="Takazaki Y."/>
            <person name="Terasawa K."/>
            <person name="Tsugane M."/>
            <person name="Tsuji K."/>
            <person name="Ueda S."/>
            <person name="Waki K."/>
            <person name="Yamagata H."/>
            <person name="Yamamoto M."/>
            <person name="Yamamoto S."/>
            <person name="Yamane H."/>
            <person name="Yoshiki S."/>
            <person name="Yoshihara R."/>
            <person name="Yukawa K."/>
            <person name="Zhong H."/>
            <person name="Yano M."/>
            <person name="Yuan Q."/>
            <person name="Ouyang S."/>
            <person name="Liu J."/>
            <person name="Jones K.M."/>
            <person name="Gansberger K."/>
            <person name="Moffat K."/>
            <person name="Hill J."/>
            <person name="Bera J."/>
            <person name="Fadrosh D."/>
            <person name="Jin S."/>
            <person name="Johri S."/>
            <person name="Kim M."/>
            <person name="Overton L."/>
            <person name="Reardon M."/>
            <person name="Tsitrin T."/>
            <person name="Vuong H."/>
            <person name="Weaver B."/>
            <person name="Ciecko A."/>
            <person name="Tallon L."/>
            <person name="Jackson J."/>
            <person name="Pai G."/>
            <person name="Aken S.V."/>
            <person name="Utterback T."/>
            <person name="Reidmuller S."/>
            <person name="Feldblyum T."/>
            <person name="Hsiao J."/>
            <person name="Zismann V."/>
            <person name="Iobst S."/>
            <person name="de Vazeille A.R."/>
            <person name="Buell C.R."/>
            <person name="Ying K."/>
            <person name="Li Y."/>
            <person name="Lu T."/>
            <person name="Huang Y."/>
            <person name="Zhao Q."/>
            <person name="Feng Q."/>
            <person name="Zhang L."/>
            <person name="Zhu J."/>
            <person name="Weng Q."/>
            <person name="Mu J."/>
            <person name="Lu Y."/>
            <person name="Fan D."/>
            <person name="Liu Y."/>
            <person name="Guan J."/>
            <person name="Zhang Y."/>
            <person name="Yu S."/>
            <person name="Liu X."/>
            <person name="Zhang Y."/>
            <person name="Hong G."/>
            <person name="Han B."/>
            <person name="Choisne N."/>
            <person name="Demange N."/>
            <person name="Orjeda G."/>
            <person name="Samain S."/>
            <person name="Cattolico L."/>
            <person name="Pelletier E."/>
            <person name="Couloux A."/>
            <person name="Segurens B."/>
            <person name="Wincker P."/>
            <person name="D'Hont A."/>
            <person name="Scarpelli C."/>
            <person name="Weissenbach J."/>
            <person name="Salanoubat M."/>
            <person name="Quetier F."/>
            <person name="Yu Y."/>
            <person name="Kim H.R."/>
            <person name="Rambo T."/>
            <person name="Currie J."/>
            <person name="Collura K."/>
            <person name="Luo M."/>
            <person name="Yang T."/>
            <person name="Ammiraju J.S.S."/>
            <person name="Engler F."/>
            <person name="Soderlund C."/>
            <person name="Wing R.A."/>
            <person name="Palmer L.E."/>
            <person name="de la Bastide M."/>
            <person name="Spiegel L."/>
            <person name="Nascimento L."/>
            <person name="Zutavern T."/>
            <person name="O'Shaughnessy A."/>
            <person name="Dike S."/>
            <person name="Dedhia N."/>
            <person name="Preston R."/>
            <person name="Balija V."/>
            <person name="McCombie W.R."/>
            <person name="Chow T."/>
            <person name="Chen H."/>
            <person name="Chung M."/>
            <person name="Chen C."/>
            <person name="Shaw J."/>
            <person name="Wu H."/>
            <person name="Hsiao K."/>
            <person name="Chao Y."/>
            <person name="Chu M."/>
            <person name="Cheng C."/>
            <person name="Hour A."/>
            <person name="Lee P."/>
            <person name="Lin S."/>
            <person name="Lin Y."/>
            <person name="Liou J."/>
            <person name="Liu S."/>
            <person name="Hsing Y."/>
            <person name="Raghuvanshi S."/>
            <person name="Mohanty A."/>
            <person name="Bharti A.K."/>
            <person name="Gaur A."/>
            <person name="Gupta V."/>
            <person name="Kumar D."/>
            <person name="Ravi V."/>
            <person name="Vij S."/>
            <person name="Kapur A."/>
            <person name="Khurana P."/>
            <person name="Khurana P."/>
            <person name="Khurana J.P."/>
            <person name="Tyagi A.K."/>
            <person name="Gaikwad K."/>
            <person name="Singh A."/>
            <person name="Dalal V."/>
            <person name="Srivastava S."/>
            <person name="Dixit A."/>
            <person name="Pal A.K."/>
            <person name="Ghazi I.A."/>
            <person name="Yadav M."/>
            <person name="Pandit A."/>
            <person name="Bhargava A."/>
            <person name="Sureshbabu K."/>
            <person name="Batra K."/>
            <person name="Sharma T.R."/>
            <person name="Mohapatra T."/>
            <person name="Singh N.K."/>
            <person name="Messing J."/>
            <person name="Nelson A.B."/>
            <person name="Fuks G."/>
            <person name="Kavchok S."/>
            <person name="Keizer G."/>
            <person name="Linton E."/>
            <person name="Llaca V."/>
            <person name="Song R."/>
            <person name="Tanyolac B."/>
            <person name="Young S."/>
            <person name="Ho-Il K."/>
            <person name="Hahn J.H."/>
            <person name="Sangsakoo G."/>
            <person name="Vanavichit A."/>
            <person name="de Mattos Luiz.A.T."/>
            <person name="Zimmer P.D."/>
            <person name="Malone G."/>
            <person name="Dellagostin O."/>
            <person name="de Oliveira A.C."/>
            <person name="Bevan M."/>
            <person name="Bancroft I."/>
            <person name="Minx P."/>
            <person name="Cordum H."/>
            <person name="Wilson R."/>
            <person name="Cheng Z."/>
            <person name="Jin W."/>
            <person name="Jiang J."/>
            <person name="Leong S.A."/>
            <person name="Iwama H."/>
            <person name="Gojobori T."/>
            <person name="Itoh T."/>
            <person name="Niimura Y."/>
            <person name="Fujii Y."/>
            <person name="Habara T."/>
            <person name="Sakai H."/>
            <person name="Sato Y."/>
            <person name="Wilson G."/>
            <person name="Kumar K."/>
            <person name="McCouch S."/>
            <person name="Juretic N."/>
            <person name="Hoen D."/>
            <person name="Wright S."/>
            <person name="Bruskiewich R."/>
            <person name="Bureau T."/>
            <person name="Miyao A."/>
            <person name="Hirochika H."/>
            <person name="Nishikawa T."/>
            <person name="Kadowaki K."/>
            <person name="Sugiura M."/>
            <person name="Burr B."/>
            <person name="Sasaki T."/>
        </authorList>
    </citation>
    <scope>NUCLEOTIDE SEQUENCE [LARGE SCALE GENOMIC DNA]</scope>
    <source>
        <strain evidence="4">cv. Nipponbare</strain>
    </source>
</reference>
<accession>A0A0P0VRQ1</accession>